<reference evidence="1" key="1">
    <citation type="journal article" date="2021" name="Proc. Natl. Acad. Sci. U.S.A.">
        <title>A Catalog of Tens of Thousands of Viruses from Human Metagenomes Reveals Hidden Associations with Chronic Diseases.</title>
        <authorList>
            <person name="Tisza M.J."/>
            <person name="Buck C.B."/>
        </authorList>
    </citation>
    <scope>NUCLEOTIDE SEQUENCE</scope>
    <source>
        <strain evidence="1">CtEQ64</strain>
    </source>
</reference>
<dbReference type="EMBL" id="BK059112">
    <property type="protein sequence ID" value="DAE31850.1"/>
    <property type="molecule type" value="Genomic_DNA"/>
</dbReference>
<accession>A0A8S5RL62</accession>
<name>A0A8S5RL62_9VIRU</name>
<organism evidence="1">
    <name type="scientific">virus sp. ctEQ64</name>
    <dbReference type="NCBI Taxonomy" id="2825809"/>
    <lineage>
        <taxon>Viruses</taxon>
    </lineage>
</organism>
<evidence type="ECO:0000313" key="1">
    <source>
        <dbReference type="EMBL" id="DAE31850.1"/>
    </source>
</evidence>
<sequence>MKIEMKEFVNSLKEQRAEVTKAGQEAGWSPEKMQESLRKYDILEDVVARMNKQPSNKSFSIKETIMTTDVVDLVPRIIETRMIEAEDTQSVISPFFTKIQSDKTSGTVVVPIIGELQAHEVSEAGAYNDEAVEINTLQYNSIEIRPKKIGLKVTLSEEVIMDSYWDIMEANLSRIGGAMARYKDEWCAREFSEHGHVVFDNSLGAQNPDAMTSGLGEDSLPNGTLSVEDFMSMCLALMANDKTPTDVIMHPLCWLVFARNAMVGQGLTFGAMGAMNVNPFGTTQGTPGFAGLSNNMGPQKFILNESQAMFNLPMPVNIILSPRVKFDKQNKTFDMYAIDRNNIGAIVQREDLSIEKWTNPETDVRIIKAKERYGVGIMDNGKGIAVAKNISAMPSFPRPTAVRIQE</sequence>
<dbReference type="SUPFAM" id="SSF56563">
    <property type="entry name" value="Major capsid protein gp5"/>
    <property type="match status" value="1"/>
</dbReference>
<protein>
    <submittedName>
        <fullName evidence="1">Major capsid protein</fullName>
    </submittedName>
</protein>
<dbReference type="Pfam" id="PF25209">
    <property type="entry name" value="Phage_capsid_4"/>
    <property type="match status" value="1"/>
</dbReference>
<proteinExistence type="predicted"/>